<dbReference type="Pfam" id="PF13772">
    <property type="entry name" value="AIG2_2"/>
    <property type="match status" value="1"/>
</dbReference>
<dbReference type="PANTHER" id="PTHR12935:SF0">
    <property type="entry name" value="GAMMA-GLUTAMYLCYCLOTRANSFERASE"/>
    <property type="match status" value="1"/>
</dbReference>
<dbReference type="EMBL" id="QUMO01000003">
    <property type="protein sequence ID" value="REF85923.1"/>
    <property type="molecule type" value="Genomic_DNA"/>
</dbReference>
<evidence type="ECO:0000313" key="5">
    <source>
        <dbReference type="Proteomes" id="UP000256900"/>
    </source>
</evidence>
<dbReference type="OrthoDB" id="141582at2"/>
<dbReference type="CDD" id="cd06661">
    <property type="entry name" value="GGCT_like"/>
    <property type="match status" value="1"/>
</dbReference>
<accession>A0A3D9YWI1</accession>
<dbReference type="RefSeq" id="WP_115836521.1">
    <property type="nucleotide sequence ID" value="NZ_CP025086.1"/>
</dbReference>
<dbReference type="InterPro" id="IPR036568">
    <property type="entry name" value="GGCT-like_sf"/>
</dbReference>
<organism evidence="4 5">
    <name type="scientific">Methylovirgula ligni</name>
    <dbReference type="NCBI Taxonomy" id="569860"/>
    <lineage>
        <taxon>Bacteria</taxon>
        <taxon>Pseudomonadati</taxon>
        <taxon>Pseudomonadota</taxon>
        <taxon>Alphaproteobacteria</taxon>
        <taxon>Hyphomicrobiales</taxon>
        <taxon>Beijerinckiaceae</taxon>
        <taxon>Methylovirgula</taxon>
    </lineage>
</organism>
<reference evidence="4 5" key="1">
    <citation type="submission" date="2018-08" db="EMBL/GenBank/DDBJ databases">
        <title>Genomic Encyclopedia of Type Strains, Phase IV (KMG-IV): sequencing the most valuable type-strain genomes for metagenomic binning, comparative biology and taxonomic classification.</title>
        <authorList>
            <person name="Goeker M."/>
        </authorList>
    </citation>
    <scope>NUCLEOTIDE SEQUENCE [LARGE SCALE GENOMIC DNA]</scope>
    <source>
        <strain evidence="4 5">BW863</strain>
    </source>
</reference>
<evidence type="ECO:0000256" key="1">
    <source>
        <dbReference type="ARBA" id="ARBA00023239"/>
    </source>
</evidence>
<evidence type="ECO:0000256" key="3">
    <source>
        <dbReference type="PIRSR" id="PIRSR617939-2"/>
    </source>
</evidence>
<dbReference type="Gene3D" id="3.10.490.10">
    <property type="entry name" value="Gamma-glutamyl cyclotransferase-like"/>
    <property type="match status" value="1"/>
</dbReference>
<proteinExistence type="predicted"/>
<evidence type="ECO:0000256" key="2">
    <source>
        <dbReference type="PIRSR" id="PIRSR617939-1"/>
    </source>
</evidence>
<sequence length="157" mass="17013">MPLYFAYGANMDSAAMRLRAPNSRALGRARLARHKFFIMKSGYASVRRDPHANVEGVLFDLALSDVPALDRFEEVGRGLYTKAVQPVLREGAQPVRALVYIGAEAAEGKPTAAYLESILAGAKGEGLREDYIAFLASFGGAETGHGTRWRAIRAKGI</sequence>
<dbReference type="Proteomes" id="UP000256900">
    <property type="component" value="Unassembled WGS sequence"/>
</dbReference>
<dbReference type="InterPro" id="IPR017939">
    <property type="entry name" value="G-Glutamylcylcotransferase"/>
</dbReference>
<dbReference type="SUPFAM" id="SSF110857">
    <property type="entry name" value="Gamma-glutamyl cyclotransferase-like"/>
    <property type="match status" value="1"/>
</dbReference>
<gene>
    <name evidence="4" type="ORF">DES32_1963</name>
</gene>
<dbReference type="InterPro" id="IPR013024">
    <property type="entry name" value="GGCT-like"/>
</dbReference>
<dbReference type="PANTHER" id="PTHR12935">
    <property type="entry name" value="GAMMA-GLUTAMYLCYCLOTRANSFERASE"/>
    <property type="match status" value="1"/>
</dbReference>
<comment type="caution">
    <text evidence="4">The sequence shown here is derived from an EMBL/GenBank/DDBJ whole genome shotgun (WGS) entry which is preliminary data.</text>
</comment>
<keyword evidence="5" id="KW-1185">Reference proteome</keyword>
<keyword evidence="1" id="KW-0456">Lyase</keyword>
<feature type="active site" description="Proton acceptor" evidence="2">
    <location>
        <position position="73"/>
    </location>
</feature>
<name>A0A3D9YWI1_9HYPH</name>
<protein>
    <submittedName>
        <fullName evidence="4">AIG2 family protein</fullName>
    </submittedName>
</protein>
<dbReference type="GO" id="GO:0003839">
    <property type="term" value="F:gamma-glutamylcyclotransferase activity"/>
    <property type="evidence" value="ECO:0007669"/>
    <property type="project" value="InterPro"/>
</dbReference>
<dbReference type="AlphaFoldDB" id="A0A3D9YWI1"/>
<evidence type="ECO:0000313" key="4">
    <source>
        <dbReference type="EMBL" id="REF85923.1"/>
    </source>
</evidence>
<feature type="binding site" evidence="3">
    <location>
        <position position="114"/>
    </location>
    <ligand>
        <name>substrate</name>
    </ligand>
</feature>